<reference evidence="2" key="1">
    <citation type="submission" date="2016-04" db="EMBL/GenBank/DDBJ databases">
        <authorList>
            <person name="Nguyen H.D."/>
            <person name="Samba Siva P."/>
            <person name="Cullis J."/>
            <person name="Levesque C.A."/>
            <person name="Hambleton S."/>
        </authorList>
    </citation>
    <scope>NUCLEOTIDE SEQUENCE</scope>
    <source>
        <strain evidence="2">DAOMC 236422</strain>
    </source>
</reference>
<feature type="region of interest" description="Disordered" evidence="1">
    <location>
        <begin position="601"/>
        <end position="632"/>
    </location>
</feature>
<reference evidence="2" key="2">
    <citation type="journal article" date="2019" name="IMA Fungus">
        <title>Genome sequencing and comparison of five Tilletia species to identify candidate genes for the detection of regulated species infecting wheat.</title>
        <authorList>
            <person name="Nguyen H.D.T."/>
            <person name="Sultana T."/>
            <person name="Kesanakurti P."/>
            <person name="Hambleton S."/>
        </authorList>
    </citation>
    <scope>NUCLEOTIDE SEQUENCE</scope>
    <source>
        <strain evidence="2">DAOMC 236422</strain>
    </source>
</reference>
<name>A0A8X7NF90_9BASI</name>
<feature type="compositionally biased region" description="Basic and acidic residues" evidence="1">
    <location>
        <begin position="445"/>
        <end position="454"/>
    </location>
</feature>
<feature type="compositionally biased region" description="Low complexity" evidence="1">
    <location>
        <begin position="602"/>
        <end position="629"/>
    </location>
</feature>
<evidence type="ECO:0000313" key="3">
    <source>
        <dbReference type="Proteomes" id="UP000078113"/>
    </source>
</evidence>
<keyword evidence="3" id="KW-1185">Reference proteome</keyword>
<gene>
    <name evidence="2" type="ORF">A4X09_0g362</name>
</gene>
<feature type="compositionally biased region" description="Acidic residues" evidence="1">
    <location>
        <begin position="141"/>
        <end position="154"/>
    </location>
</feature>
<sequence>MSTREIPVRYHHSHNLSTGSSTSTGTSSSSGSDLSTPPSSVQTHSHNPFRTRSRRPTTSNDSHSRKSPPSSPRGGFFRHKFHGETQTSSSSTGSVTLVSVELSRIESAGVTPTQANFTATPQQQPQQVSQSWFHRRRHEDADNDEAGADNDDANSDASFGCGLAAEFDKHVGILRADPSSISTSTLSKEPILAAAWNAKMTQADERQAWLDTVFFRLKARANGASGQELHNIHAPSRRTGAASGSGKSLLETVGMERSDSGNGSKPSATSDGFLDLSGLINPCPRPGSVYLSRFIQERKSLANKPPSLAHKSSKIFNQSPSSAPFSNFVFPPQPAGSSLTVAAAGSGSEMNTTPRPPPMQRFASSDQVLTRGRTGSNSALRQTAINNAAASTRSNQQQMQYGTLRGTMSQDLHWEQQQQQQQLQQQAQQQRMAPRSGTKSGPVGTRERSASDAARRHRPAHGSGSGDIPAVMVPTLPDWAKQANRTLHRSRQSGGDGSSISGDSTHSRQSQPTELPYFASNASMVEYLEPEPMARAVSHDTRLQGSRTTLLSRASTNSLRRTRQPEALQISHVGRPSQHFGSSGLAQSYGVDMEISLSSPGSIMTATSSSTSSRESFGSTNSYSTSGSGPLTPRTPEHYLAALPVPHPQHHFPGAHLAGNYLPPLPKSGAKESMGAPGRVTVIRTDALGSIELDAEDEDALLSGTGRFALSQGPLSFFSRAPKQQQPLLAPEELMPISRELDFEQEAAAMVPMGRSASSGMGPRQSGAQYSSHMGRCGDATPVHTNRPRANTMGTALLPQLQLLQ</sequence>
<evidence type="ECO:0000313" key="2">
    <source>
        <dbReference type="EMBL" id="KAE8271988.1"/>
    </source>
</evidence>
<feature type="compositionally biased region" description="Low complexity" evidence="1">
    <location>
        <begin position="16"/>
        <end position="40"/>
    </location>
</feature>
<feature type="region of interest" description="Disordered" evidence="1">
    <location>
        <begin position="754"/>
        <end position="774"/>
    </location>
</feature>
<feature type="compositionally biased region" description="Low complexity" evidence="1">
    <location>
        <begin position="84"/>
        <end position="94"/>
    </location>
</feature>
<dbReference type="AlphaFoldDB" id="A0A8X7NF90"/>
<feature type="region of interest" description="Disordered" evidence="1">
    <location>
        <begin position="1"/>
        <end position="94"/>
    </location>
</feature>
<accession>A0A8X7NF90</accession>
<comment type="caution">
    <text evidence="2">The sequence shown here is derived from an EMBL/GenBank/DDBJ whole genome shotgun (WGS) entry which is preliminary data.</text>
</comment>
<feature type="region of interest" description="Disordered" evidence="1">
    <location>
        <begin position="411"/>
        <end position="472"/>
    </location>
</feature>
<protein>
    <submittedName>
        <fullName evidence="2">Uncharacterized protein</fullName>
    </submittedName>
</protein>
<feature type="region of interest" description="Disordered" evidence="1">
    <location>
        <begin position="115"/>
        <end position="154"/>
    </location>
</feature>
<proteinExistence type="predicted"/>
<feature type="compositionally biased region" description="Polar residues" evidence="1">
    <location>
        <begin position="362"/>
        <end position="379"/>
    </location>
</feature>
<feature type="compositionally biased region" description="Low complexity" evidence="1">
    <location>
        <begin position="416"/>
        <end position="430"/>
    </location>
</feature>
<dbReference type="Proteomes" id="UP000078113">
    <property type="component" value="Unassembled WGS sequence"/>
</dbReference>
<dbReference type="EMBL" id="LWDG02000006">
    <property type="protein sequence ID" value="KAE8271988.1"/>
    <property type="molecule type" value="Genomic_DNA"/>
</dbReference>
<feature type="region of interest" description="Disordered" evidence="1">
    <location>
        <begin position="339"/>
        <end position="379"/>
    </location>
</feature>
<evidence type="ECO:0000256" key="1">
    <source>
        <dbReference type="SAM" id="MobiDB-lite"/>
    </source>
</evidence>
<organism evidence="2 3">
    <name type="scientific">Tilletia walkeri</name>
    <dbReference type="NCBI Taxonomy" id="117179"/>
    <lineage>
        <taxon>Eukaryota</taxon>
        <taxon>Fungi</taxon>
        <taxon>Dikarya</taxon>
        <taxon>Basidiomycota</taxon>
        <taxon>Ustilaginomycotina</taxon>
        <taxon>Exobasidiomycetes</taxon>
        <taxon>Tilletiales</taxon>
        <taxon>Tilletiaceae</taxon>
        <taxon>Tilletia</taxon>
    </lineage>
</organism>
<feature type="region of interest" description="Disordered" evidence="1">
    <location>
        <begin position="486"/>
        <end position="511"/>
    </location>
</feature>
<feature type="compositionally biased region" description="Low complexity" evidence="1">
    <location>
        <begin position="115"/>
        <end position="127"/>
    </location>
</feature>